<keyword evidence="2" id="KW-0732">Signal</keyword>
<reference evidence="3 4" key="1">
    <citation type="submission" date="2020-07" db="EMBL/GenBank/DDBJ databases">
        <authorList>
            <person name="Zhuang K."/>
            <person name="Ran Y."/>
        </authorList>
    </citation>
    <scope>NUCLEOTIDE SEQUENCE [LARGE SCALE GENOMIC DNA]</scope>
    <source>
        <strain evidence="3 4">WCH-YHL-001</strain>
    </source>
</reference>
<dbReference type="RefSeq" id="WP_181581467.1">
    <property type="nucleotide sequence ID" value="NZ_CP059399.1"/>
</dbReference>
<gene>
    <name evidence="3" type="ORF">H0264_34840</name>
</gene>
<dbReference type="EMBL" id="CP059399">
    <property type="protein sequence ID" value="QLY30269.1"/>
    <property type="molecule type" value="Genomic_DNA"/>
</dbReference>
<dbReference type="PROSITE" id="PS51257">
    <property type="entry name" value="PROKAR_LIPOPROTEIN"/>
    <property type="match status" value="1"/>
</dbReference>
<evidence type="ECO:0000313" key="4">
    <source>
        <dbReference type="Proteomes" id="UP000515512"/>
    </source>
</evidence>
<sequence length="217" mass="21907">MQSRGTHRLRMIMGATVLAALPVFGLVSGCSSDTDSGSPKSTVTTSAAAKTTTATSKTSITQTPQAGGGDQSGGGTGGGTDSGQQGGGQDGGEQGGGQPAGDPPAGDGGQPATPGTLTLEEYERMYPGQHCPGNYHCENPRAGYPDTTTTRTPAPTTTPQKKCTERFDYTGDPRTAAEINTLGEWNMGKCPDPIKPTTTVAPTTAPTTAAPTTTAQN</sequence>
<evidence type="ECO:0008006" key="5">
    <source>
        <dbReference type="Google" id="ProtNLM"/>
    </source>
</evidence>
<keyword evidence="4" id="KW-1185">Reference proteome</keyword>
<organism evidence="3 4">
    <name type="scientific">Nocardia huaxiensis</name>
    <dbReference type="NCBI Taxonomy" id="2755382"/>
    <lineage>
        <taxon>Bacteria</taxon>
        <taxon>Bacillati</taxon>
        <taxon>Actinomycetota</taxon>
        <taxon>Actinomycetes</taxon>
        <taxon>Mycobacteriales</taxon>
        <taxon>Nocardiaceae</taxon>
        <taxon>Nocardia</taxon>
    </lineage>
</organism>
<feature type="compositionally biased region" description="Gly residues" evidence="1">
    <location>
        <begin position="66"/>
        <end position="99"/>
    </location>
</feature>
<feature type="region of interest" description="Disordered" evidence="1">
    <location>
        <begin position="184"/>
        <end position="217"/>
    </location>
</feature>
<accession>A0A7D6ZWC9</accession>
<name>A0A7D6ZWC9_9NOCA</name>
<dbReference type="Proteomes" id="UP000515512">
    <property type="component" value="Chromosome"/>
</dbReference>
<feature type="chain" id="PRO_5039015422" description="Secreted protein" evidence="2">
    <location>
        <begin position="20"/>
        <end position="217"/>
    </location>
</feature>
<proteinExistence type="predicted"/>
<feature type="compositionally biased region" description="Low complexity" evidence="1">
    <location>
        <begin position="196"/>
        <end position="217"/>
    </location>
</feature>
<feature type="signal peptide" evidence="2">
    <location>
        <begin position="1"/>
        <end position="19"/>
    </location>
</feature>
<feature type="compositionally biased region" description="Low complexity" evidence="1">
    <location>
        <begin position="40"/>
        <end position="65"/>
    </location>
</feature>
<evidence type="ECO:0000256" key="2">
    <source>
        <dbReference type="SAM" id="SignalP"/>
    </source>
</evidence>
<feature type="compositionally biased region" description="Low complexity" evidence="1">
    <location>
        <begin position="145"/>
        <end position="159"/>
    </location>
</feature>
<dbReference type="KEGG" id="nhu:H0264_34840"/>
<evidence type="ECO:0000313" key="3">
    <source>
        <dbReference type="EMBL" id="QLY30269.1"/>
    </source>
</evidence>
<feature type="region of interest" description="Disordered" evidence="1">
    <location>
        <begin position="31"/>
        <end position="168"/>
    </location>
</feature>
<protein>
    <recommendedName>
        <fullName evidence="5">Secreted protein</fullName>
    </recommendedName>
</protein>
<evidence type="ECO:0000256" key="1">
    <source>
        <dbReference type="SAM" id="MobiDB-lite"/>
    </source>
</evidence>
<dbReference type="AlphaFoldDB" id="A0A7D6ZWC9"/>